<proteinExistence type="predicted"/>
<accession>A0A4C1XSA9</accession>
<name>A0A4C1XSA9_EUMVA</name>
<comment type="caution">
    <text evidence="2">The sequence shown here is derived from an EMBL/GenBank/DDBJ whole genome shotgun (WGS) entry which is preliminary data.</text>
</comment>
<dbReference type="Proteomes" id="UP000299102">
    <property type="component" value="Unassembled WGS sequence"/>
</dbReference>
<protein>
    <submittedName>
        <fullName evidence="2">Uncharacterized protein</fullName>
    </submittedName>
</protein>
<organism evidence="2 3">
    <name type="scientific">Eumeta variegata</name>
    <name type="common">Bagworm moth</name>
    <name type="synonym">Eumeta japonica</name>
    <dbReference type="NCBI Taxonomy" id="151549"/>
    <lineage>
        <taxon>Eukaryota</taxon>
        <taxon>Metazoa</taxon>
        <taxon>Ecdysozoa</taxon>
        <taxon>Arthropoda</taxon>
        <taxon>Hexapoda</taxon>
        <taxon>Insecta</taxon>
        <taxon>Pterygota</taxon>
        <taxon>Neoptera</taxon>
        <taxon>Endopterygota</taxon>
        <taxon>Lepidoptera</taxon>
        <taxon>Glossata</taxon>
        <taxon>Ditrysia</taxon>
        <taxon>Tineoidea</taxon>
        <taxon>Psychidae</taxon>
        <taxon>Oiketicinae</taxon>
        <taxon>Eumeta</taxon>
    </lineage>
</organism>
<evidence type="ECO:0000256" key="1">
    <source>
        <dbReference type="SAM" id="MobiDB-lite"/>
    </source>
</evidence>
<reference evidence="2 3" key="1">
    <citation type="journal article" date="2019" name="Commun. Biol.">
        <title>The bagworm genome reveals a unique fibroin gene that provides high tensile strength.</title>
        <authorList>
            <person name="Kono N."/>
            <person name="Nakamura H."/>
            <person name="Ohtoshi R."/>
            <person name="Tomita M."/>
            <person name="Numata K."/>
            <person name="Arakawa K."/>
        </authorList>
    </citation>
    <scope>NUCLEOTIDE SEQUENCE [LARGE SCALE GENOMIC DNA]</scope>
</reference>
<dbReference type="AlphaFoldDB" id="A0A4C1XSA9"/>
<evidence type="ECO:0000313" key="2">
    <source>
        <dbReference type="EMBL" id="GBP66378.1"/>
    </source>
</evidence>
<dbReference type="EMBL" id="BGZK01000955">
    <property type="protein sequence ID" value="GBP66378.1"/>
    <property type="molecule type" value="Genomic_DNA"/>
</dbReference>
<feature type="region of interest" description="Disordered" evidence="1">
    <location>
        <begin position="36"/>
        <end position="60"/>
    </location>
</feature>
<evidence type="ECO:0000313" key="3">
    <source>
        <dbReference type="Proteomes" id="UP000299102"/>
    </source>
</evidence>
<gene>
    <name evidence="2" type="ORF">EVAR_88488_1</name>
</gene>
<sequence>MSDTVKLRHVREAAPGAARGVDGAMWESAMWPRAIPTRVRGRGRGQSRGPEVSSQPRARRPADAVYCVRSSHSCRFVSRHDLAVTIVRVKFLNRSIAHACSPTISLISTSPRWPVRIEGLRAPMIMNARTKIVNDGSS</sequence>
<keyword evidence="3" id="KW-1185">Reference proteome</keyword>